<evidence type="ECO:0000313" key="1">
    <source>
        <dbReference type="EMBL" id="MVQ45044.1"/>
    </source>
</evidence>
<organism evidence="1 2">
    <name type="scientific">Roseburia intestinalis</name>
    <dbReference type="NCBI Taxonomy" id="166486"/>
    <lineage>
        <taxon>Bacteria</taxon>
        <taxon>Bacillati</taxon>
        <taxon>Bacillota</taxon>
        <taxon>Clostridia</taxon>
        <taxon>Lachnospirales</taxon>
        <taxon>Lachnospiraceae</taxon>
        <taxon>Roseburia</taxon>
    </lineage>
</organism>
<gene>
    <name evidence="1" type="ORF">GCK47_04840</name>
</gene>
<dbReference type="Pfam" id="PF04883">
    <property type="entry name" value="HK97-gp10_like"/>
    <property type="match status" value="1"/>
</dbReference>
<proteinExistence type="predicted"/>
<dbReference type="EMBL" id="WGGT01000004">
    <property type="protein sequence ID" value="MVQ45044.1"/>
    <property type="molecule type" value="Genomic_DNA"/>
</dbReference>
<sequence>MAGMGNFNIRGLTELQRELEKLQDPDAFVEACAKDLAARLLTLVIKRTPVGDYSKEIEVTAQQNSKNHKKGDVYKKRVNPSGRKGGVLRRGWISKTQEEAANKKSKPTAQEILQYANGVKISRTGETLKIEIENPVDYAGYVEYGHRTVNHKGWVKGHFMMKISEQELQNMAPQILEQKIKKYFGDIMK</sequence>
<reference evidence="1 2" key="1">
    <citation type="submission" date="2019-10" db="EMBL/GenBank/DDBJ databases">
        <title>Roseburia spp. ameliorate alcoholic fatty liver via restoration of gut barrier function.</title>
        <authorList>
            <person name="Seo B."/>
            <person name="Ko G."/>
        </authorList>
    </citation>
    <scope>NUCLEOTIDE SEQUENCE [LARGE SCALE GENOMIC DNA]</scope>
    <source>
        <strain evidence="1 2">SNUG30017</strain>
    </source>
</reference>
<dbReference type="Proteomes" id="UP000479531">
    <property type="component" value="Unassembled WGS sequence"/>
</dbReference>
<dbReference type="AlphaFoldDB" id="A0A6L6XD71"/>
<comment type="caution">
    <text evidence="1">The sequence shown here is derived from an EMBL/GenBank/DDBJ whole genome shotgun (WGS) entry which is preliminary data.</text>
</comment>
<dbReference type="RefSeq" id="WP_157350174.1">
    <property type="nucleotide sequence ID" value="NZ_WGGT01000004.1"/>
</dbReference>
<dbReference type="InterPro" id="IPR010064">
    <property type="entry name" value="HK97-gp10_tail"/>
</dbReference>
<name>A0A6L6XD71_9FIRM</name>
<protein>
    <submittedName>
        <fullName evidence="1">HK97 gp10 family phage protein</fullName>
    </submittedName>
</protein>
<accession>A0A6L6XD71</accession>
<evidence type="ECO:0000313" key="2">
    <source>
        <dbReference type="Proteomes" id="UP000479531"/>
    </source>
</evidence>